<dbReference type="EMBL" id="MU032347">
    <property type="protein sequence ID" value="KAF3765351.1"/>
    <property type="molecule type" value="Genomic_DNA"/>
</dbReference>
<dbReference type="Proteomes" id="UP000803844">
    <property type="component" value="Unassembled WGS sequence"/>
</dbReference>
<dbReference type="InterPro" id="IPR029063">
    <property type="entry name" value="SAM-dependent_MTases_sf"/>
</dbReference>
<dbReference type="GO" id="GO:0008168">
    <property type="term" value="F:methyltransferase activity"/>
    <property type="evidence" value="ECO:0007669"/>
    <property type="project" value="InterPro"/>
</dbReference>
<name>A0A9P5CPN1_CRYP1</name>
<dbReference type="GeneID" id="63838521"/>
<keyword evidence="3" id="KW-1185">Reference proteome</keyword>
<dbReference type="Pfam" id="PF01728">
    <property type="entry name" value="FtsJ"/>
    <property type="match status" value="1"/>
</dbReference>
<gene>
    <name evidence="2" type="ORF">M406DRAFT_338832</name>
</gene>
<evidence type="ECO:0000259" key="1">
    <source>
        <dbReference type="Pfam" id="PF01728"/>
    </source>
</evidence>
<accession>A0A9P5CPN1</accession>
<evidence type="ECO:0000313" key="2">
    <source>
        <dbReference type="EMBL" id="KAF3765351.1"/>
    </source>
</evidence>
<protein>
    <recommendedName>
        <fullName evidence="1">Ribosomal RNA methyltransferase FtsJ domain-containing protein</fullName>
    </recommendedName>
</protein>
<proteinExistence type="predicted"/>
<organism evidence="2 3">
    <name type="scientific">Cryphonectria parasitica (strain ATCC 38755 / EP155)</name>
    <dbReference type="NCBI Taxonomy" id="660469"/>
    <lineage>
        <taxon>Eukaryota</taxon>
        <taxon>Fungi</taxon>
        <taxon>Dikarya</taxon>
        <taxon>Ascomycota</taxon>
        <taxon>Pezizomycotina</taxon>
        <taxon>Sordariomycetes</taxon>
        <taxon>Sordariomycetidae</taxon>
        <taxon>Diaporthales</taxon>
        <taxon>Cryphonectriaceae</taxon>
        <taxon>Cryphonectria-Endothia species complex</taxon>
        <taxon>Cryphonectria</taxon>
    </lineage>
</organism>
<feature type="domain" description="Ribosomal RNA methyltransferase FtsJ" evidence="1">
    <location>
        <begin position="68"/>
        <end position="263"/>
    </location>
</feature>
<dbReference type="SUPFAM" id="SSF53335">
    <property type="entry name" value="S-adenosyl-L-methionine-dependent methyltransferases"/>
    <property type="match status" value="1"/>
</dbReference>
<sequence>MEHAPIFVRLDEIRRKGWESEEGNRFFDRQKRQADEGSEETQRYLNKMMQAIADEMQRMTGAFTICDRAYSAVDNDRQRRILDCCMAPGTYLQAALEHNPGAGALAFTLPPPLGGHKLLLEEDETRGLVIKLLDVTMLAADMGVTPDEIPPDHPDAAAFLPQQVEPGRHFDLVLCDGQVLRTHEPHRAAYRERREARRLTLTQLILGLEHLRPGGTMIVLLHKVEAWDTACLVRTFHAFSTVRLFKPRRGHAKRSSFYMIATNIRAEDQAAVAAVEEWKATWKVATFASEDEYAASRQECVGVDELLDQFGPELISLGHHVWRVQAEALEKAPFNRR</sequence>
<dbReference type="Gene3D" id="3.40.50.150">
    <property type="entry name" value="Vaccinia Virus protein VP39"/>
    <property type="match status" value="1"/>
</dbReference>
<dbReference type="RefSeq" id="XP_040776312.1">
    <property type="nucleotide sequence ID" value="XM_040921392.1"/>
</dbReference>
<comment type="caution">
    <text evidence="2">The sequence shown here is derived from an EMBL/GenBank/DDBJ whole genome shotgun (WGS) entry which is preliminary data.</text>
</comment>
<dbReference type="InterPro" id="IPR002877">
    <property type="entry name" value="RNA_MeTrfase_FtsJ_dom"/>
</dbReference>
<dbReference type="GO" id="GO:0032259">
    <property type="term" value="P:methylation"/>
    <property type="evidence" value="ECO:0007669"/>
    <property type="project" value="InterPro"/>
</dbReference>
<dbReference type="AlphaFoldDB" id="A0A9P5CPN1"/>
<dbReference type="OrthoDB" id="417125at2759"/>
<evidence type="ECO:0000313" key="3">
    <source>
        <dbReference type="Proteomes" id="UP000803844"/>
    </source>
</evidence>
<reference evidence="2" key="1">
    <citation type="journal article" date="2020" name="Phytopathology">
        <title>Genome sequence of the chestnut blight fungus Cryphonectria parasitica EP155: A fundamental resource for an archetypical invasive plant pathogen.</title>
        <authorList>
            <person name="Crouch J.A."/>
            <person name="Dawe A."/>
            <person name="Aerts A."/>
            <person name="Barry K."/>
            <person name="Churchill A.C.L."/>
            <person name="Grimwood J."/>
            <person name="Hillman B."/>
            <person name="Milgroom M.G."/>
            <person name="Pangilinan J."/>
            <person name="Smith M."/>
            <person name="Salamov A."/>
            <person name="Schmutz J."/>
            <person name="Yadav J."/>
            <person name="Grigoriev I.V."/>
            <person name="Nuss D."/>
        </authorList>
    </citation>
    <scope>NUCLEOTIDE SEQUENCE</scope>
    <source>
        <strain evidence="2">EP155</strain>
    </source>
</reference>